<sequence>MRFADIGKLGKKAADTVGGFLYLTLFGVFIVQVIARFFFNQPLPWSDELVVILYIWVILWAAAFMVPEREHVVFDLVYHMASPGMKHVMSILAHVMVGGLAAWGLPASWSYIHFMEREGTPVLGWPFMWVFLPFALFLISLVCRAIWAIVTHLRAIAEVNK</sequence>
<dbReference type="Proteomes" id="UP000198607">
    <property type="component" value="Unassembled WGS sequence"/>
</dbReference>
<evidence type="ECO:0000256" key="6">
    <source>
        <dbReference type="ARBA" id="ARBA00022989"/>
    </source>
</evidence>
<keyword evidence="7 9" id="KW-0472">Membrane</keyword>
<dbReference type="GO" id="GO:0015740">
    <property type="term" value="P:C4-dicarboxylate transport"/>
    <property type="evidence" value="ECO:0007669"/>
    <property type="project" value="TreeGrafter"/>
</dbReference>
<evidence type="ECO:0000313" key="11">
    <source>
        <dbReference type="EMBL" id="SDG87357.1"/>
    </source>
</evidence>
<evidence type="ECO:0000256" key="2">
    <source>
        <dbReference type="ARBA" id="ARBA00022448"/>
    </source>
</evidence>
<evidence type="ECO:0000256" key="4">
    <source>
        <dbReference type="ARBA" id="ARBA00022519"/>
    </source>
</evidence>
<dbReference type="InterPro" id="IPR007387">
    <property type="entry name" value="TRAP_DctQ"/>
</dbReference>
<keyword evidence="2 9" id="KW-0813">Transport</keyword>
<dbReference type="GO" id="GO:0005886">
    <property type="term" value="C:plasma membrane"/>
    <property type="evidence" value="ECO:0007669"/>
    <property type="project" value="UniProtKB-SubCell"/>
</dbReference>
<dbReference type="EMBL" id="FNCY01000002">
    <property type="protein sequence ID" value="SDG87357.1"/>
    <property type="molecule type" value="Genomic_DNA"/>
</dbReference>
<reference evidence="11 12" key="1">
    <citation type="submission" date="2016-10" db="EMBL/GenBank/DDBJ databases">
        <authorList>
            <person name="de Groot N.N."/>
        </authorList>
    </citation>
    <scope>NUCLEOTIDE SEQUENCE [LARGE SCALE GENOMIC DNA]</scope>
    <source>
        <strain evidence="11 12">DSM 5885</strain>
    </source>
</reference>
<dbReference type="STRING" id="83767.SAMN05660652_00789"/>
<feature type="transmembrane region" description="Helical" evidence="9">
    <location>
        <begin position="20"/>
        <end position="39"/>
    </location>
</feature>
<comment type="subunit">
    <text evidence="9">The complex comprises the extracytoplasmic solute receptor protein and the two transmembrane proteins.</text>
</comment>
<evidence type="ECO:0000256" key="7">
    <source>
        <dbReference type="ARBA" id="ARBA00023136"/>
    </source>
</evidence>
<keyword evidence="3" id="KW-1003">Cell membrane</keyword>
<dbReference type="InterPro" id="IPR055348">
    <property type="entry name" value="DctQ"/>
</dbReference>
<dbReference type="OrthoDB" id="4964541at2"/>
<protein>
    <recommendedName>
        <fullName evidence="9">TRAP transporter small permease protein</fullName>
    </recommendedName>
</protein>
<evidence type="ECO:0000256" key="3">
    <source>
        <dbReference type="ARBA" id="ARBA00022475"/>
    </source>
</evidence>
<name>A0A1G7XT24_9RHOO</name>
<comment type="function">
    <text evidence="9">Part of the tripartite ATP-independent periplasmic (TRAP) transport system.</text>
</comment>
<evidence type="ECO:0000256" key="8">
    <source>
        <dbReference type="ARBA" id="ARBA00038436"/>
    </source>
</evidence>
<evidence type="ECO:0000259" key="10">
    <source>
        <dbReference type="Pfam" id="PF04290"/>
    </source>
</evidence>
<dbReference type="GO" id="GO:0022857">
    <property type="term" value="F:transmembrane transporter activity"/>
    <property type="evidence" value="ECO:0007669"/>
    <property type="project" value="UniProtKB-UniRule"/>
</dbReference>
<keyword evidence="12" id="KW-1185">Reference proteome</keyword>
<feature type="transmembrane region" description="Helical" evidence="9">
    <location>
        <begin position="88"/>
        <end position="107"/>
    </location>
</feature>
<keyword evidence="5 9" id="KW-0812">Transmembrane</keyword>
<evidence type="ECO:0000313" key="12">
    <source>
        <dbReference type="Proteomes" id="UP000198607"/>
    </source>
</evidence>
<feature type="domain" description="Tripartite ATP-independent periplasmic transporters DctQ component" evidence="10">
    <location>
        <begin position="26"/>
        <end position="143"/>
    </location>
</feature>
<keyword evidence="4 9" id="KW-0997">Cell inner membrane</keyword>
<proteinExistence type="inferred from homology"/>
<dbReference type="RefSeq" id="WP_091933953.1">
    <property type="nucleotide sequence ID" value="NZ_FNCY01000002.1"/>
</dbReference>
<dbReference type="PANTHER" id="PTHR35011:SF2">
    <property type="entry name" value="2,3-DIKETO-L-GULONATE TRAP TRANSPORTER SMALL PERMEASE PROTEIN YIAM"/>
    <property type="match status" value="1"/>
</dbReference>
<gene>
    <name evidence="11" type="ORF">SAMN05660652_00789</name>
</gene>
<evidence type="ECO:0000256" key="5">
    <source>
        <dbReference type="ARBA" id="ARBA00022692"/>
    </source>
</evidence>
<keyword evidence="6 9" id="KW-1133">Transmembrane helix</keyword>
<accession>A0A1G7XT24</accession>
<feature type="transmembrane region" description="Helical" evidence="9">
    <location>
        <begin position="127"/>
        <end position="147"/>
    </location>
</feature>
<organism evidence="11 12">
    <name type="scientific">Propionivibrio dicarboxylicus</name>
    <dbReference type="NCBI Taxonomy" id="83767"/>
    <lineage>
        <taxon>Bacteria</taxon>
        <taxon>Pseudomonadati</taxon>
        <taxon>Pseudomonadota</taxon>
        <taxon>Betaproteobacteria</taxon>
        <taxon>Rhodocyclales</taxon>
        <taxon>Rhodocyclaceae</taxon>
        <taxon>Propionivibrio</taxon>
    </lineage>
</organism>
<evidence type="ECO:0000256" key="9">
    <source>
        <dbReference type="RuleBase" id="RU369079"/>
    </source>
</evidence>
<dbReference type="PANTHER" id="PTHR35011">
    <property type="entry name" value="2,3-DIKETO-L-GULONATE TRAP TRANSPORTER SMALL PERMEASE PROTEIN YIAM"/>
    <property type="match status" value="1"/>
</dbReference>
<dbReference type="AlphaFoldDB" id="A0A1G7XT24"/>
<comment type="similarity">
    <text evidence="8 9">Belongs to the TRAP transporter small permease family.</text>
</comment>
<dbReference type="Pfam" id="PF04290">
    <property type="entry name" value="DctQ"/>
    <property type="match status" value="1"/>
</dbReference>
<feature type="transmembrane region" description="Helical" evidence="9">
    <location>
        <begin position="51"/>
        <end position="67"/>
    </location>
</feature>
<evidence type="ECO:0000256" key="1">
    <source>
        <dbReference type="ARBA" id="ARBA00004429"/>
    </source>
</evidence>
<comment type="subcellular location">
    <subcellularLocation>
        <location evidence="1 9">Cell inner membrane</location>
        <topology evidence="1 9">Multi-pass membrane protein</topology>
    </subcellularLocation>
</comment>